<keyword evidence="2" id="KW-1185">Reference proteome</keyword>
<evidence type="ECO:0000313" key="1">
    <source>
        <dbReference type="EMBL" id="GBP92835.1"/>
    </source>
</evidence>
<protein>
    <submittedName>
        <fullName evidence="1">Uncharacterized protein</fullName>
    </submittedName>
</protein>
<dbReference type="Proteomes" id="UP000299102">
    <property type="component" value="Unassembled WGS sequence"/>
</dbReference>
<sequence length="107" mass="11583">MACAAKVNGDGDSVSLIGALTARARNVAVDAMRQKGPRLICKRLASILCDLYQRTVHESYTSSVEDLHARISLEETGNGSFTRRFREIGYAENGGPANKDARAPESK</sequence>
<accession>A0A4C2A1H9</accession>
<dbReference type="EMBL" id="BGZK01002313">
    <property type="protein sequence ID" value="GBP92835.1"/>
    <property type="molecule type" value="Genomic_DNA"/>
</dbReference>
<name>A0A4C2A1H9_EUMVA</name>
<organism evidence="1 2">
    <name type="scientific">Eumeta variegata</name>
    <name type="common">Bagworm moth</name>
    <name type="synonym">Eumeta japonica</name>
    <dbReference type="NCBI Taxonomy" id="151549"/>
    <lineage>
        <taxon>Eukaryota</taxon>
        <taxon>Metazoa</taxon>
        <taxon>Ecdysozoa</taxon>
        <taxon>Arthropoda</taxon>
        <taxon>Hexapoda</taxon>
        <taxon>Insecta</taxon>
        <taxon>Pterygota</taxon>
        <taxon>Neoptera</taxon>
        <taxon>Endopterygota</taxon>
        <taxon>Lepidoptera</taxon>
        <taxon>Glossata</taxon>
        <taxon>Ditrysia</taxon>
        <taxon>Tineoidea</taxon>
        <taxon>Psychidae</taxon>
        <taxon>Oiketicinae</taxon>
        <taxon>Eumeta</taxon>
    </lineage>
</organism>
<reference evidence="1 2" key="1">
    <citation type="journal article" date="2019" name="Commun. Biol.">
        <title>The bagworm genome reveals a unique fibroin gene that provides high tensile strength.</title>
        <authorList>
            <person name="Kono N."/>
            <person name="Nakamura H."/>
            <person name="Ohtoshi R."/>
            <person name="Tomita M."/>
            <person name="Numata K."/>
            <person name="Arakawa K."/>
        </authorList>
    </citation>
    <scope>NUCLEOTIDE SEQUENCE [LARGE SCALE GENOMIC DNA]</scope>
</reference>
<proteinExistence type="predicted"/>
<dbReference type="AlphaFoldDB" id="A0A4C2A1H9"/>
<comment type="caution">
    <text evidence="1">The sequence shown here is derived from an EMBL/GenBank/DDBJ whole genome shotgun (WGS) entry which is preliminary data.</text>
</comment>
<evidence type="ECO:0000313" key="2">
    <source>
        <dbReference type="Proteomes" id="UP000299102"/>
    </source>
</evidence>
<gene>
    <name evidence="1" type="ORF">EVAR_63291_1</name>
</gene>